<evidence type="ECO:0000256" key="2">
    <source>
        <dbReference type="ARBA" id="ARBA00022448"/>
    </source>
</evidence>
<dbReference type="OrthoDB" id="2975871at2759"/>
<dbReference type="GO" id="GO:0030131">
    <property type="term" value="C:clathrin adaptor complex"/>
    <property type="evidence" value="ECO:0007669"/>
    <property type="project" value="InterPro"/>
</dbReference>
<dbReference type="SUPFAM" id="SSF49447">
    <property type="entry name" value="Second domain of Mu2 adaptin subunit (ap50) of ap2 adaptor"/>
    <property type="match status" value="1"/>
</dbReference>
<accession>A0A4P9YW95</accession>
<dbReference type="Gene3D" id="2.60.40.1170">
    <property type="entry name" value="Mu homology domain, subdomain B"/>
    <property type="match status" value="1"/>
</dbReference>
<dbReference type="PROSITE" id="PS00991">
    <property type="entry name" value="CLAT_ADAPTOR_M_2"/>
    <property type="match status" value="1"/>
</dbReference>
<reference evidence="7" key="1">
    <citation type="journal article" date="2018" name="Nat. Microbiol.">
        <title>Leveraging single-cell genomics to expand the fungal tree of life.</title>
        <authorList>
            <person name="Ahrendt S.R."/>
            <person name="Quandt C.A."/>
            <person name="Ciobanu D."/>
            <person name="Clum A."/>
            <person name="Salamov A."/>
            <person name="Andreopoulos B."/>
            <person name="Cheng J.F."/>
            <person name="Woyke T."/>
            <person name="Pelin A."/>
            <person name="Henrissat B."/>
            <person name="Reynolds N.K."/>
            <person name="Benny G.L."/>
            <person name="Smith M.E."/>
            <person name="James T.Y."/>
            <person name="Grigoriev I.V."/>
        </authorList>
    </citation>
    <scope>NUCLEOTIDE SEQUENCE [LARGE SCALE GENOMIC DNA]</scope>
    <source>
        <strain evidence="7">Benny S71-1</strain>
    </source>
</reference>
<organism evidence="6 7">
    <name type="scientific">Syncephalis pseudoplumigaleata</name>
    <dbReference type="NCBI Taxonomy" id="1712513"/>
    <lineage>
        <taxon>Eukaryota</taxon>
        <taxon>Fungi</taxon>
        <taxon>Fungi incertae sedis</taxon>
        <taxon>Zoopagomycota</taxon>
        <taxon>Zoopagomycotina</taxon>
        <taxon>Zoopagomycetes</taxon>
        <taxon>Zoopagales</taxon>
        <taxon>Piptocephalidaceae</taxon>
        <taxon>Syncephalis</taxon>
    </lineage>
</organism>
<proteinExistence type="predicted"/>
<keyword evidence="2" id="KW-0813">Transport</keyword>
<evidence type="ECO:0000256" key="4">
    <source>
        <dbReference type="ARBA" id="ARBA00023136"/>
    </source>
</evidence>
<keyword evidence="4" id="KW-0472">Membrane</keyword>
<keyword evidence="7" id="KW-1185">Reference proteome</keyword>
<evidence type="ECO:0000313" key="6">
    <source>
        <dbReference type="EMBL" id="RKP23742.1"/>
    </source>
</evidence>
<sequence>MNFLKIGERTISFIPPDGEFDLMHYRTTENVNLPFRVQPVVTEASRSRIEYQIQVKANFSNKLYASNVTIRIPTPLNTASATIRVSVGRAKYVPAENCIVWKVQRFQG</sequence>
<dbReference type="EMBL" id="KZ990722">
    <property type="protein sequence ID" value="RKP23742.1"/>
    <property type="molecule type" value="Genomic_DNA"/>
</dbReference>
<dbReference type="Proteomes" id="UP000278143">
    <property type="component" value="Unassembled WGS sequence"/>
</dbReference>
<evidence type="ECO:0000313" key="7">
    <source>
        <dbReference type="Proteomes" id="UP000278143"/>
    </source>
</evidence>
<dbReference type="PANTHER" id="PTHR10529">
    <property type="entry name" value="AP COMPLEX SUBUNIT MU"/>
    <property type="match status" value="1"/>
</dbReference>
<comment type="subcellular location">
    <subcellularLocation>
        <location evidence="1">Endomembrane system</location>
    </subcellularLocation>
</comment>
<evidence type="ECO:0000256" key="3">
    <source>
        <dbReference type="ARBA" id="ARBA00022927"/>
    </source>
</evidence>
<dbReference type="AlphaFoldDB" id="A0A4P9YW95"/>
<dbReference type="InterPro" id="IPR050431">
    <property type="entry name" value="Adaptor_comp_med_subunit"/>
</dbReference>
<dbReference type="GO" id="GO:0016192">
    <property type="term" value="P:vesicle-mediated transport"/>
    <property type="evidence" value="ECO:0007669"/>
    <property type="project" value="InterPro"/>
</dbReference>
<evidence type="ECO:0000259" key="5">
    <source>
        <dbReference type="PROSITE" id="PS51072"/>
    </source>
</evidence>
<feature type="non-terminal residue" evidence="6">
    <location>
        <position position="108"/>
    </location>
</feature>
<name>A0A4P9YW95_9FUNG</name>
<feature type="domain" description="MHD" evidence="5">
    <location>
        <begin position="1"/>
        <end position="108"/>
    </location>
</feature>
<dbReference type="InterPro" id="IPR028565">
    <property type="entry name" value="MHD"/>
</dbReference>
<dbReference type="GO" id="GO:0012505">
    <property type="term" value="C:endomembrane system"/>
    <property type="evidence" value="ECO:0007669"/>
    <property type="project" value="UniProtKB-SubCell"/>
</dbReference>
<protein>
    <submittedName>
        <fullName evidence="6">Mu homology domain-containing protein</fullName>
    </submittedName>
</protein>
<dbReference type="Pfam" id="PF00928">
    <property type="entry name" value="Adap_comp_sub"/>
    <property type="match status" value="1"/>
</dbReference>
<gene>
    <name evidence="6" type="ORF">SYNPS1DRAFT_24183</name>
</gene>
<keyword evidence="3" id="KW-0653">Protein transport</keyword>
<dbReference type="GO" id="GO:0006886">
    <property type="term" value="P:intracellular protein transport"/>
    <property type="evidence" value="ECO:0007669"/>
    <property type="project" value="InterPro"/>
</dbReference>
<evidence type="ECO:0000256" key="1">
    <source>
        <dbReference type="ARBA" id="ARBA00004308"/>
    </source>
</evidence>
<dbReference type="PROSITE" id="PS51072">
    <property type="entry name" value="MHD"/>
    <property type="match status" value="1"/>
</dbReference>
<dbReference type="InterPro" id="IPR036168">
    <property type="entry name" value="AP2_Mu_C_sf"/>
</dbReference>
<dbReference type="InterPro" id="IPR018240">
    <property type="entry name" value="Clathrin_mu_CS"/>
</dbReference>